<feature type="transmembrane region" description="Helical" evidence="8">
    <location>
        <begin position="6"/>
        <end position="24"/>
    </location>
</feature>
<comment type="subunit">
    <text evidence="8">Interacts with FtsZ via their C-terminal domains.</text>
</comment>
<evidence type="ECO:0000259" key="11">
    <source>
        <dbReference type="SMART" id="SM00771"/>
    </source>
</evidence>
<evidence type="ECO:0000256" key="1">
    <source>
        <dbReference type="ARBA" id="ARBA00022475"/>
    </source>
</evidence>
<dbReference type="GO" id="GO:0000917">
    <property type="term" value="P:division septum assembly"/>
    <property type="evidence" value="ECO:0007669"/>
    <property type="project" value="TreeGrafter"/>
</dbReference>
<evidence type="ECO:0000256" key="3">
    <source>
        <dbReference type="ARBA" id="ARBA00022618"/>
    </source>
</evidence>
<dbReference type="InterPro" id="IPR007449">
    <property type="entry name" value="ZipA_FtsZ-bd_C"/>
</dbReference>
<keyword evidence="6 8" id="KW-0472">Membrane</keyword>
<feature type="compositionally biased region" description="Polar residues" evidence="10">
    <location>
        <begin position="57"/>
        <end position="67"/>
    </location>
</feature>
<evidence type="ECO:0000313" key="13">
    <source>
        <dbReference type="Proteomes" id="UP000050700"/>
    </source>
</evidence>
<dbReference type="PATRIC" id="fig|727.564.peg.744"/>
<feature type="domain" description="ZipA C-terminal FtsZ-binding" evidence="11">
    <location>
        <begin position="198"/>
        <end position="328"/>
    </location>
</feature>
<dbReference type="CDD" id="cd00231">
    <property type="entry name" value="ZipA"/>
    <property type="match status" value="1"/>
</dbReference>
<protein>
    <recommendedName>
        <fullName evidence="8 9">Cell division protein ZipA</fullName>
    </recommendedName>
</protein>
<dbReference type="EMBL" id="JMQP01000002">
    <property type="protein sequence ID" value="KIS35009.1"/>
    <property type="molecule type" value="Genomic_DNA"/>
</dbReference>
<comment type="caution">
    <text evidence="12">The sequence shown here is derived from an EMBL/GenBank/DDBJ whole genome shotgun (WGS) entry which is preliminary data.</text>
</comment>
<proteinExistence type="inferred from homology"/>
<evidence type="ECO:0000256" key="6">
    <source>
        <dbReference type="ARBA" id="ARBA00023136"/>
    </source>
</evidence>
<dbReference type="Proteomes" id="UP000050700">
    <property type="component" value="Unassembled WGS sequence"/>
</dbReference>
<dbReference type="GO" id="GO:0005886">
    <property type="term" value="C:plasma membrane"/>
    <property type="evidence" value="ECO:0007669"/>
    <property type="project" value="UniProtKB-SubCell"/>
</dbReference>
<dbReference type="SMART" id="SM00771">
    <property type="entry name" value="ZipA_C"/>
    <property type="match status" value="1"/>
</dbReference>
<feature type="region of interest" description="Disordered" evidence="10">
    <location>
        <begin position="43"/>
        <end position="80"/>
    </location>
</feature>
<name>A0A0D0IHX2_HAEIF</name>
<evidence type="ECO:0000256" key="8">
    <source>
        <dbReference type="HAMAP-Rule" id="MF_00509"/>
    </source>
</evidence>
<keyword evidence="5 8" id="KW-1133">Transmembrane helix</keyword>
<keyword evidence="7 8" id="KW-0131">Cell cycle</keyword>
<evidence type="ECO:0000256" key="4">
    <source>
        <dbReference type="ARBA" id="ARBA00022692"/>
    </source>
</evidence>
<dbReference type="PANTHER" id="PTHR38685">
    <property type="entry name" value="CELL DIVISION PROTEIN ZIPA"/>
    <property type="match status" value="1"/>
</dbReference>
<dbReference type="GO" id="GO:0032153">
    <property type="term" value="C:cell division site"/>
    <property type="evidence" value="ECO:0007669"/>
    <property type="project" value="UniProtKB-UniRule"/>
</dbReference>
<evidence type="ECO:0000256" key="2">
    <source>
        <dbReference type="ARBA" id="ARBA00022519"/>
    </source>
</evidence>
<keyword evidence="1 8" id="KW-1003">Cell membrane</keyword>
<dbReference type="Gene3D" id="3.30.1400.10">
    <property type="entry name" value="ZipA, C-terminal FtsZ-binding domain"/>
    <property type="match status" value="1"/>
</dbReference>
<dbReference type="SUPFAM" id="SSF64383">
    <property type="entry name" value="Cell-division protein ZipA, C-terminal domain"/>
    <property type="match status" value="1"/>
</dbReference>
<evidence type="ECO:0000256" key="7">
    <source>
        <dbReference type="ARBA" id="ARBA00023306"/>
    </source>
</evidence>
<dbReference type="PANTHER" id="PTHR38685:SF1">
    <property type="entry name" value="CELL DIVISION PROTEIN ZIPA"/>
    <property type="match status" value="1"/>
</dbReference>
<gene>
    <name evidence="8 12" type="primary">zipA</name>
    <name evidence="12" type="ORF">NTHI1209_00612</name>
</gene>
<reference evidence="12 13" key="1">
    <citation type="submission" date="2014-05" db="EMBL/GenBank/DDBJ databases">
        <title>Methylome analysis of the phasevarions of Haemophilus influenzae.</title>
        <authorList>
            <person name="Atack J.M."/>
            <person name="Fox K.L."/>
            <person name="Power P.M."/>
            <person name="Clark T."/>
            <person name="Jurcisek J."/>
            <person name="Korlach J."/>
            <person name="Bakaletz L.O."/>
            <person name="Jennings M.P."/>
        </authorList>
    </citation>
    <scope>NUCLEOTIDE SEQUENCE [LARGE SCALE GENOMIC DNA]</scope>
    <source>
        <strain evidence="12 13">1209</strain>
    </source>
</reference>
<comment type="function">
    <text evidence="8 9">Essential cell division protein that stabilizes the FtsZ protofilaments by cross-linking them and that serves as a cytoplasmic membrane anchor for the Z ring. Also required for the recruitment to the septal ring of downstream cell division proteins.</text>
</comment>
<comment type="subcellular location">
    <subcellularLocation>
        <location evidence="8">Cell inner membrane</location>
        <topology evidence="8">Single-pass type I membrane protein</topology>
    </subcellularLocation>
    <text evidence="8">Localizes to the Z ring in an FtsZ-dependent manner.</text>
</comment>
<accession>A0A0D0IHX2</accession>
<dbReference type="RefSeq" id="WP_005662785.1">
    <property type="nucleotide sequence ID" value="NZ_CP089168.1"/>
</dbReference>
<dbReference type="InterPro" id="IPR011919">
    <property type="entry name" value="Cell_div_ZipA"/>
</dbReference>
<dbReference type="AlphaFoldDB" id="A0A0D0IHX2"/>
<keyword evidence="2 8" id="KW-0997">Cell inner membrane</keyword>
<dbReference type="Pfam" id="PF04354">
    <property type="entry name" value="ZipA_C"/>
    <property type="match status" value="1"/>
</dbReference>
<dbReference type="GO" id="GO:0043093">
    <property type="term" value="P:FtsZ-dependent cytokinesis"/>
    <property type="evidence" value="ECO:0007669"/>
    <property type="project" value="UniProtKB-UniRule"/>
</dbReference>
<keyword evidence="3 8" id="KW-0132">Cell division</keyword>
<organism evidence="12 13">
    <name type="scientific">Haemophilus influenzae</name>
    <dbReference type="NCBI Taxonomy" id="727"/>
    <lineage>
        <taxon>Bacteria</taxon>
        <taxon>Pseudomonadati</taxon>
        <taxon>Pseudomonadota</taxon>
        <taxon>Gammaproteobacteria</taxon>
        <taxon>Pasteurellales</taxon>
        <taxon>Pasteurellaceae</taxon>
        <taxon>Haemophilus</taxon>
    </lineage>
</organism>
<dbReference type="InterPro" id="IPR036765">
    <property type="entry name" value="ZipA_FtsZ-bd_C_sf"/>
</dbReference>
<evidence type="ECO:0000256" key="5">
    <source>
        <dbReference type="ARBA" id="ARBA00022989"/>
    </source>
</evidence>
<evidence type="ECO:0000256" key="10">
    <source>
        <dbReference type="SAM" id="MobiDB-lite"/>
    </source>
</evidence>
<keyword evidence="4 8" id="KW-0812">Transmembrane</keyword>
<evidence type="ECO:0000313" key="12">
    <source>
        <dbReference type="EMBL" id="KIS35009.1"/>
    </source>
</evidence>
<dbReference type="NCBIfam" id="TIGR02205">
    <property type="entry name" value="septum_zipA"/>
    <property type="match status" value="1"/>
</dbReference>
<comment type="similarity">
    <text evidence="8 9">Belongs to the ZipA family.</text>
</comment>
<sequence length="328" mass="36728">MDLNTILIIVGIVALVALIVHGLWSNRREKSKYFDKANKFDRTSLTSRSHTQEEMAQPNNISPNTYVENGHTPIPQPTTEKLPSEAELIDYRQSDKSVDDIKISIPNTQPIYDMGNHRSEPIQPTQPQYNMPTANNVASMTLEQLEAQSQNVGFNGINSSSPELRVQLAELSHEEHQVDYNLSFNEPKAETTAQPKQTTGYIQLYLIPKSSEEFNGAKLVQALENLGFILGKDEMYHRHLDLSVASPVLFSVANLEQPGTFNAYNLAEFNTIGIVLFMQLPSPGNNLANLRMMMRAAHTLAEDLQGVILTEEQEIFDANAEQAYLARV</sequence>
<evidence type="ECO:0000256" key="9">
    <source>
        <dbReference type="RuleBase" id="RU003612"/>
    </source>
</evidence>
<dbReference type="HAMAP" id="MF_00509">
    <property type="entry name" value="ZipA"/>
    <property type="match status" value="1"/>
</dbReference>